<reference evidence="2" key="1">
    <citation type="submission" date="2020-03" db="EMBL/GenBank/DDBJ databases">
        <authorList>
            <person name="Kislichkina A."/>
            <person name="Dentovskaya S."/>
            <person name="Shaikhutdinov R."/>
            <person name="Ivanov S."/>
            <person name="Sizova A."/>
            <person name="Solomentsev V."/>
            <person name="Bogun A."/>
        </authorList>
    </citation>
    <scope>NUCLEOTIDE SEQUENCE</scope>
    <source>
        <strain evidence="2">SCPM-O-B-8025</strain>
    </source>
</reference>
<name>A0AA90XTS5_9GAMM</name>
<proteinExistence type="predicted"/>
<comment type="caution">
    <text evidence="2">The sequence shown here is derived from an EMBL/GenBank/DDBJ whole genome shotgun (WGS) entry which is preliminary data.</text>
</comment>
<feature type="transmembrane region" description="Helical" evidence="1">
    <location>
        <begin position="29"/>
        <end position="51"/>
    </location>
</feature>
<gene>
    <name evidence="2" type="ORF">HB980_14205</name>
</gene>
<sequence>MERWCIFVALLIFIYFAKNEGNPPTEVMLALLGTCTVSIIGLVGFVVSGLFKSSTKNGGDK</sequence>
<keyword evidence="1" id="KW-0812">Transmembrane</keyword>
<evidence type="ECO:0000313" key="3">
    <source>
        <dbReference type="Proteomes" id="UP000698240"/>
    </source>
</evidence>
<keyword evidence="1" id="KW-0472">Membrane</keyword>
<evidence type="ECO:0000256" key="1">
    <source>
        <dbReference type="SAM" id="Phobius"/>
    </source>
</evidence>
<evidence type="ECO:0000313" key="2">
    <source>
        <dbReference type="EMBL" id="NIL27692.1"/>
    </source>
</evidence>
<dbReference type="Proteomes" id="UP000698240">
    <property type="component" value="Unassembled WGS sequence"/>
</dbReference>
<protein>
    <submittedName>
        <fullName evidence="2">Uncharacterized protein</fullName>
    </submittedName>
</protein>
<accession>A0AA90XTS5</accession>
<keyword evidence="1" id="KW-1133">Transmembrane helix</keyword>
<dbReference type="EMBL" id="JAASAN010000005">
    <property type="protein sequence ID" value="NIL27692.1"/>
    <property type="molecule type" value="Genomic_DNA"/>
</dbReference>
<dbReference type="AlphaFoldDB" id="A0AA90XTS5"/>
<organism evidence="2 3">
    <name type="scientific">Yersinia massiliensis</name>
    <dbReference type="NCBI Taxonomy" id="419257"/>
    <lineage>
        <taxon>Bacteria</taxon>
        <taxon>Pseudomonadati</taxon>
        <taxon>Pseudomonadota</taxon>
        <taxon>Gammaproteobacteria</taxon>
        <taxon>Enterobacterales</taxon>
        <taxon>Yersiniaceae</taxon>
        <taxon>Yersinia</taxon>
    </lineage>
</organism>